<evidence type="ECO:0000256" key="4">
    <source>
        <dbReference type="ARBA" id="ARBA00018522"/>
    </source>
</evidence>
<evidence type="ECO:0000259" key="10">
    <source>
        <dbReference type="SMART" id="SM00971"/>
    </source>
</evidence>
<dbReference type="Proteomes" id="UP000248887">
    <property type="component" value="Unassembled WGS sequence"/>
</dbReference>
<protein>
    <recommendedName>
        <fullName evidence="4">Serine acetyltransferase</fullName>
        <ecNumber evidence="3">2.3.1.30</ecNumber>
    </recommendedName>
</protein>
<dbReference type="InterPro" id="IPR001451">
    <property type="entry name" value="Hexapep"/>
</dbReference>
<dbReference type="GO" id="GO:0009001">
    <property type="term" value="F:serine O-acetyltransferase activity"/>
    <property type="evidence" value="ECO:0007669"/>
    <property type="project" value="UniProtKB-EC"/>
</dbReference>
<dbReference type="NCBIfam" id="TIGR01172">
    <property type="entry name" value="cysE"/>
    <property type="match status" value="1"/>
</dbReference>
<evidence type="ECO:0000256" key="5">
    <source>
        <dbReference type="ARBA" id="ARBA00022605"/>
    </source>
</evidence>
<dbReference type="Gene3D" id="2.160.10.10">
    <property type="entry name" value="Hexapeptide repeat proteins"/>
    <property type="match status" value="1"/>
</dbReference>
<evidence type="ECO:0000256" key="3">
    <source>
        <dbReference type="ARBA" id="ARBA00013266"/>
    </source>
</evidence>
<name>A0A2W5R3X1_ANCNO</name>
<dbReference type="AlphaFoldDB" id="A0A2W5R3X1"/>
<evidence type="ECO:0000313" key="11">
    <source>
        <dbReference type="EMBL" id="PZQ81735.1"/>
    </source>
</evidence>
<reference evidence="11 12" key="1">
    <citation type="submission" date="2017-08" db="EMBL/GenBank/DDBJ databases">
        <title>Infants hospitalized years apart are colonized by the same room-sourced microbial strains.</title>
        <authorList>
            <person name="Brooks B."/>
            <person name="Olm M.R."/>
            <person name="Firek B.A."/>
            <person name="Baker R."/>
            <person name="Thomas B.C."/>
            <person name="Morowitz M.J."/>
            <person name="Banfield J.F."/>
        </authorList>
    </citation>
    <scope>NUCLEOTIDE SEQUENCE [LARGE SCALE GENOMIC DNA]</scope>
    <source>
        <strain evidence="11">S2_005_001_R2_27</strain>
    </source>
</reference>
<sequence length="283" mass="30660">MATNTLHRVEIARALDKVDPVWSRIRNEAEAIVAREPALASFIFSTVLYHPSLEEAVGHRIAQRLDHVDMPSHLIRQAFREAAQEEPELGLAIRADILAVCDRDPATERAIDPLLYFKGFHAIQTHRLAHWLWKSGRRDFALYLQSRASVVYQVDINPAAPFGRGIFFDHATGIVVGETAVIEDNVSILQGVTLGGTGKEHGDRHPKIRSGVLIGAGAKVLGNIEVGRCARVAAGSVVLKPVPAGTTVAGVPAKVIGEAGCSEPSRSMDQMFDTPLTFLGEAI</sequence>
<feature type="domain" description="Serine acetyltransferase N-terminal" evidence="10">
    <location>
        <begin position="21"/>
        <end position="125"/>
    </location>
</feature>
<dbReference type="Pfam" id="PF06426">
    <property type="entry name" value="SATase_N"/>
    <property type="match status" value="1"/>
</dbReference>
<dbReference type="InterPro" id="IPR042122">
    <property type="entry name" value="Ser_AcTrfase_N_sf"/>
</dbReference>
<accession>A0A2W5R3X1</accession>
<keyword evidence="8" id="KW-0012">Acyltransferase</keyword>
<comment type="caution">
    <text evidence="11">The sequence shown here is derived from an EMBL/GenBank/DDBJ whole genome shotgun (WGS) entry which is preliminary data.</text>
</comment>
<evidence type="ECO:0000313" key="12">
    <source>
        <dbReference type="Proteomes" id="UP000248887"/>
    </source>
</evidence>
<dbReference type="NCBIfam" id="NF041874">
    <property type="entry name" value="EPS_EpsC"/>
    <property type="match status" value="1"/>
</dbReference>
<dbReference type="PROSITE" id="PS00101">
    <property type="entry name" value="HEXAPEP_TRANSFERASES"/>
    <property type="match status" value="1"/>
</dbReference>
<dbReference type="Gene3D" id="1.10.3130.10">
    <property type="entry name" value="serine acetyltransferase, domain 1"/>
    <property type="match status" value="1"/>
</dbReference>
<dbReference type="InterPro" id="IPR011004">
    <property type="entry name" value="Trimer_LpxA-like_sf"/>
</dbReference>
<evidence type="ECO:0000256" key="9">
    <source>
        <dbReference type="ARBA" id="ARBA00049486"/>
    </source>
</evidence>
<keyword evidence="7" id="KW-0677">Repeat</keyword>
<dbReference type="InterPro" id="IPR053376">
    <property type="entry name" value="Serine_acetyltransferase"/>
</dbReference>
<dbReference type="FunFam" id="2.160.10.10:FF:000002">
    <property type="entry name" value="Serine acetyltransferase"/>
    <property type="match status" value="1"/>
</dbReference>
<dbReference type="InterPro" id="IPR045304">
    <property type="entry name" value="LbH_SAT"/>
</dbReference>
<evidence type="ECO:0000256" key="8">
    <source>
        <dbReference type="ARBA" id="ARBA00023315"/>
    </source>
</evidence>
<dbReference type="InterPro" id="IPR018357">
    <property type="entry name" value="Hexapep_transf_CS"/>
</dbReference>
<dbReference type="InterPro" id="IPR005881">
    <property type="entry name" value="Ser_O-AcTrfase"/>
</dbReference>
<comment type="pathway">
    <text evidence="1">Amino-acid biosynthesis; L-cysteine biosynthesis; L-cysteine from L-serine: step 1/2.</text>
</comment>
<dbReference type="SUPFAM" id="SSF51161">
    <property type="entry name" value="Trimeric LpxA-like enzymes"/>
    <property type="match status" value="1"/>
</dbReference>
<proteinExistence type="inferred from homology"/>
<evidence type="ECO:0000256" key="6">
    <source>
        <dbReference type="ARBA" id="ARBA00022679"/>
    </source>
</evidence>
<dbReference type="EC" id="2.3.1.30" evidence="3"/>
<organism evidence="11 12">
    <name type="scientific">Ancylobacter novellus</name>
    <name type="common">Thiobacillus novellus</name>
    <dbReference type="NCBI Taxonomy" id="921"/>
    <lineage>
        <taxon>Bacteria</taxon>
        <taxon>Pseudomonadati</taxon>
        <taxon>Pseudomonadota</taxon>
        <taxon>Alphaproteobacteria</taxon>
        <taxon>Hyphomicrobiales</taxon>
        <taxon>Xanthobacteraceae</taxon>
        <taxon>Ancylobacter</taxon>
    </lineage>
</organism>
<evidence type="ECO:0000256" key="2">
    <source>
        <dbReference type="ARBA" id="ARBA00007274"/>
    </source>
</evidence>
<dbReference type="Pfam" id="PF00132">
    <property type="entry name" value="Hexapep"/>
    <property type="match status" value="1"/>
</dbReference>
<keyword evidence="6 11" id="KW-0808">Transferase</keyword>
<dbReference type="SMART" id="SM00971">
    <property type="entry name" value="SATase_N"/>
    <property type="match status" value="1"/>
</dbReference>
<evidence type="ECO:0000256" key="7">
    <source>
        <dbReference type="ARBA" id="ARBA00022737"/>
    </source>
</evidence>
<dbReference type="GO" id="GO:0005737">
    <property type="term" value="C:cytoplasm"/>
    <property type="evidence" value="ECO:0007669"/>
    <property type="project" value="InterPro"/>
</dbReference>
<dbReference type="UniPathway" id="UPA00136">
    <property type="reaction ID" value="UER00199"/>
</dbReference>
<comment type="similarity">
    <text evidence="2">Belongs to the transferase hexapeptide repeat family.</text>
</comment>
<comment type="catalytic activity">
    <reaction evidence="9">
        <text>L-serine + acetyl-CoA = O-acetyl-L-serine + CoA</text>
        <dbReference type="Rhea" id="RHEA:24560"/>
        <dbReference type="ChEBI" id="CHEBI:33384"/>
        <dbReference type="ChEBI" id="CHEBI:57287"/>
        <dbReference type="ChEBI" id="CHEBI:57288"/>
        <dbReference type="ChEBI" id="CHEBI:58340"/>
        <dbReference type="EC" id="2.3.1.30"/>
    </reaction>
</comment>
<dbReference type="CDD" id="cd03354">
    <property type="entry name" value="LbH_SAT"/>
    <property type="match status" value="1"/>
</dbReference>
<dbReference type="PANTHER" id="PTHR42811">
    <property type="entry name" value="SERINE ACETYLTRANSFERASE"/>
    <property type="match status" value="1"/>
</dbReference>
<keyword evidence="5" id="KW-0028">Amino-acid biosynthesis</keyword>
<gene>
    <name evidence="11" type="primary">cysE</name>
    <name evidence="11" type="ORF">DI549_13210</name>
</gene>
<dbReference type="InterPro" id="IPR010493">
    <property type="entry name" value="Ser_AcTrfase_N"/>
</dbReference>
<dbReference type="EMBL" id="QFQD01000040">
    <property type="protein sequence ID" value="PZQ81735.1"/>
    <property type="molecule type" value="Genomic_DNA"/>
</dbReference>
<evidence type="ECO:0000256" key="1">
    <source>
        <dbReference type="ARBA" id="ARBA00004876"/>
    </source>
</evidence>
<dbReference type="GO" id="GO:0006535">
    <property type="term" value="P:cysteine biosynthetic process from serine"/>
    <property type="evidence" value="ECO:0007669"/>
    <property type="project" value="InterPro"/>
</dbReference>